<evidence type="ECO:0000256" key="6">
    <source>
        <dbReference type="SAM" id="Coils"/>
    </source>
</evidence>
<dbReference type="InterPro" id="IPR000700">
    <property type="entry name" value="PAS-assoc_C"/>
</dbReference>
<evidence type="ECO:0000313" key="10">
    <source>
        <dbReference type="EMBL" id="QUV93780.1"/>
    </source>
</evidence>
<feature type="domain" description="Histidine kinase" evidence="7">
    <location>
        <begin position="573"/>
        <end position="814"/>
    </location>
</feature>
<dbReference type="SMART" id="SM00086">
    <property type="entry name" value="PAC"/>
    <property type="match status" value="4"/>
</dbReference>
<dbReference type="InterPro" id="IPR035965">
    <property type="entry name" value="PAS-like_dom_sf"/>
</dbReference>
<dbReference type="InterPro" id="IPR003661">
    <property type="entry name" value="HisK_dim/P_dom"/>
</dbReference>
<accession>A0ABX8B209</accession>
<organism evidence="10 11">
    <name type="scientific">Chloracidobacterium sp. N</name>
    <dbReference type="NCBI Taxonomy" id="2821540"/>
    <lineage>
        <taxon>Bacteria</taxon>
        <taxon>Pseudomonadati</taxon>
        <taxon>Acidobacteriota</taxon>
        <taxon>Terriglobia</taxon>
        <taxon>Terriglobales</taxon>
        <taxon>Acidobacteriaceae</taxon>
        <taxon>Chloracidobacterium</taxon>
        <taxon>Chloracidobacterium aggregatum</taxon>
    </lineage>
</organism>
<dbReference type="InterPro" id="IPR036097">
    <property type="entry name" value="HisK_dim/P_sf"/>
</dbReference>
<evidence type="ECO:0000256" key="3">
    <source>
        <dbReference type="ARBA" id="ARBA00022553"/>
    </source>
</evidence>
<keyword evidence="4" id="KW-0808">Transferase</keyword>
<dbReference type="Pfam" id="PF08447">
    <property type="entry name" value="PAS_3"/>
    <property type="match status" value="1"/>
</dbReference>
<feature type="domain" description="PAC" evidence="9">
    <location>
        <begin position="255"/>
        <end position="306"/>
    </location>
</feature>
<dbReference type="PRINTS" id="PR00344">
    <property type="entry name" value="BCTRLSENSOR"/>
</dbReference>
<dbReference type="InterPro" id="IPR052162">
    <property type="entry name" value="Sensor_kinase/Photoreceptor"/>
</dbReference>
<dbReference type="Pfam" id="PF08448">
    <property type="entry name" value="PAS_4"/>
    <property type="match status" value="1"/>
</dbReference>
<keyword evidence="3" id="KW-0597">Phosphoprotein</keyword>
<evidence type="ECO:0000259" key="9">
    <source>
        <dbReference type="PROSITE" id="PS50113"/>
    </source>
</evidence>
<dbReference type="InterPro" id="IPR005467">
    <property type="entry name" value="His_kinase_dom"/>
</dbReference>
<feature type="domain" description="PAC" evidence="9">
    <location>
        <begin position="381"/>
        <end position="432"/>
    </location>
</feature>
<dbReference type="Gene3D" id="3.30.565.10">
    <property type="entry name" value="Histidine kinase-like ATPase, C-terminal domain"/>
    <property type="match status" value="1"/>
</dbReference>
<dbReference type="EC" id="2.7.13.3" evidence="2"/>
<evidence type="ECO:0000259" key="8">
    <source>
        <dbReference type="PROSITE" id="PS50112"/>
    </source>
</evidence>
<proteinExistence type="predicted"/>
<evidence type="ECO:0000256" key="5">
    <source>
        <dbReference type="ARBA" id="ARBA00022777"/>
    </source>
</evidence>
<dbReference type="Gene3D" id="3.30.450.20">
    <property type="entry name" value="PAS domain"/>
    <property type="match status" value="4"/>
</dbReference>
<feature type="domain" description="PAC" evidence="9">
    <location>
        <begin position="129"/>
        <end position="180"/>
    </location>
</feature>
<sequence length="823" mass="92492">MMDEAGTATGFEGQCEPLPAGDMALAAAQQRIAQLEAALQEAGRTIQALRESELRYREIFDGASDIILVLGLDGRRLAWSPAGERILGYSAEEIQAMSVREFSHLVVPEHRERVRRALRDKTEDGVVESHYEADFTAKDGRRVTLEVNSRLLFRDGRPVAIQGILRDITNRKRIEQALRESEARYRDLFENANDIVYVHDFEGRFLSINRKVERVLGYTPADTRHLTLTHIVTPEHRARALQAIADKLAGKTETTQYELDVIAKNGQRVTLEISSRLFYENSVPVGIHGTARDVTKRRQMEKALRESEARYRTLFDSAQDVIYCHDLQGHVLDINPAAEKLFGYRRDEARSINVVDLLLPESRPVALAAIKPLLDGTETTVRYEATLLARDGRRITLEMITWLVLENGTPVAFQGIGRDLTERRLSERALRESEERFRRIFDAAPLGIVLVSLTGQILRANRALCEWLGYAPEEIVGRPHTDFIPPEDTEESMRLARRLVEDAKLSSFQAERRYLTKHGQVVWGRLTVVALRNGEEQPQYLLGMIEDITQQRLLEEQVRHAQKMEAVGQLAAGIAHEFNNLLTVVAGYAGLLERRLAPTSVERSSPDLLHRYARDILTAVSRASVLTGQLLAFGRKQPQQLAPLNLNELVLDAVRMLRPLLEPHITLVTDLSPDLGIVVADRQQLEQVLTNLAVNARDAMPKGGTLTLMTLNVWHESRPETRSRAMFRRKAVRDETMQMHPYVMLAVSDTGTGMSEEVRQRIFEPFFTTKPVGKGTGLGLSVVEGIIAQNKGFITVESEVGKGTTFRIFLPRGELLQAAPAGS</sequence>
<evidence type="ECO:0000256" key="2">
    <source>
        <dbReference type="ARBA" id="ARBA00012438"/>
    </source>
</evidence>
<dbReference type="RefSeq" id="WP_211422125.1">
    <property type="nucleotide sequence ID" value="NZ_CP072642.1"/>
</dbReference>
<dbReference type="InterPro" id="IPR013767">
    <property type="entry name" value="PAS_fold"/>
</dbReference>
<dbReference type="PROSITE" id="PS50112">
    <property type="entry name" value="PAS"/>
    <property type="match status" value="4"/>
</dbReference>
<dbReference type="Proteomes" id="UP000677668">
    <property type="component" value="Chromosome 1"/>
</dbReference>
<dbReference type="InterPro" id="IPR036890">
    <property type="entry name" value="HATPase_C_sf"/>
</dbReference>
<keyword evidence="11" id="KW-1185">Reference proteome</keyword>
<dbReference type="PROSITE" id="PS50109">
    <property type="entry name" value="HIS_KIN"/>
    <property type="match status" value="1"/>
</dbReference>
<dbReference type="SUPFAM" id="SSF55874">
    <property type="entry name" value="ATPase domain of HSP90 chaperone/DNA topoisomerase II/histidine kinase"/>
    <property type="match status" value="1"/>
</dbReference>
<feature type="domain" description="PAS" evidence="8">
    <location>
        <begin position="52"/>
        <end position="125"/>
    </location>
</feature>
<dbReference type="PANTHER" id="PTHR43304">
    <property type="entry name" value="PHYTOCHROME-LIKE PROTEIN CPH1"/>
    <property type="match status" value="1"/>
</dbReference>
<dbReference type="CDD" id="cd00130">
    <property type="entry name" value="PAS"/>
    <property type="match status" value="4"/>
</dbReference>
<feature type="domain" description="PAS" evidence="8">
    <location>
        <begin position="181"/>
        <end position="251"/>
    </location>
</feature>
<dbReference type="InterPro" id="IPR013656">
    <property type="entry name" value="PAS_4"/>
</dbReference>
<dbReference type="InterPro" id="IPR000014">
    <property type="entry name" value="PAS"/>
</dbReference>
<evidence type="ECO:0000256" key="4">
    <source>
        <dbReference type="ARBA" id="ARBA00022679"/>
    </source>
</evidence>
<dbReference type="Pfam" id="PF00512">
    <property type="entry name" value="HisKA"/>
    <property type="match status" value="1"/>
</dbReference>
<gene>
    <name evidence="10" type="ORF">J8C05_10505</name>
</gene>
<evidence type="ECO:0000259" key="7">
    <source>
        <dbReference type="PROSITE" id="PS50109"/>
    </source>
</evidence>
<dbReference type="InterPro" id="IPR013655">
    <property type="entry name" value="PAS_fold_3"/>
</dbReference>
<dbReference type="NCBIfam" id="TIGR00229">
    <property type="entry name" value="sensory_box"/>
    <property type="match status" value="4"/>
</dbReference>
<dbReference type="SMART" id="SM00388">
    <property type="entry name" value="HisKA"/>
    <property type="match status" value="1"/>
</dbReference>
<dbReference type="Gene3D" id="1.10.287.130">
    <property type="match status" value="1"/>
</dbReference>
<dbReference type="SUPFAM" id="SSF47384">
    <property type="entry name" value="Homodimeric domain of signal transducing histidine kinase"/>
    <property type="match status" value="1"/>
</dbReference>
<keyword evidence="5" id="KW-0418">Kinase</keyword>
<dbReference type="CDD" id="cd00082">
    <property type="entry name" value="HisKA"/>
    <property type="match status" value="1"/>
</dbReference>
<dbReference type="InterPro" id="IPR004358">
    <property type="entry name" value="Sig_transdc_His_kin-like_C"/>
</dbReference>
<feature type="domain" description="PAS" evidence="8">
    <location>
        <begin position="433"/>
        <end position="503"/>
    </location>
</feature>
<feature type="coiled-coil region" evidence="6">
    <location>
        <begin position="25"/>
        <end position="52"/>
    </location>
</feature>
<evidence type="ECO:0000313" key="11">
    <source>
        <dbReference type="Proteomes" id="UP000677668"/>
    </source>
</evidence>
<name>A0ABX8B209_9BACT</name>
<feature type="domain" description="PAC" evidence="9">
    <location>
        <begin position="508"/>
        <end position="560"/>
    </location>
</feature>
<dbReference type="EMBL" id="CP072642">
    <property type="protein sequence ID" value="QUV93780.1"/>
    <property type="molecule type" value="Genomic_DNA"/>
</dbReference>
<dbReference type="SMART" id="SM00091">
    <property type="entry name" value="PAS"/>
    <property type="match status" value="4"/>
</dbReference>
<dbReference type="PANTHER" id="PTHR43304:SF1">
    <property type="entry name" value="PAC DOMAIN-CONTAINING PROTEIN"/>
    <property type="match status" value="1"/>
</dbReference>
<reference evidence="10 11" key="1">
    <citation type="submission" date="2021-03" db="EMBL/GenBank/DDBJ databases">
        <title>Genomic and phenotypic characterization of Chloracidobacterium isolates provides evidence for multiple species.</title>
        <authorList>
            <person name="Saini M.K."/>
            <person name="Costas A.M.G."/>
            <person name="Tank M."/>
            <person name="Bryant D.A."/>
        </authorList>
    </citation>
    <scope>NUCLEOTIDE SEQUENCE [LARGE SCALE GENOMIC DNA]</scope>
    <source>
        <strain evidence="10 11">N</strain>
    </source>
</reference>
<dbReference type="SUPFAM" id="SSF55785">
    <property type="entry name" value="PYP-like sensor domain (PAS domain)"/>
    <property type="match status" value="4"/>
</dbReference>
<dbReference type="InterPro" id="IPR001610">
    <property type="entry name" value="PAC"/>
</dbReference>
<dbReference type="PROSITE" id="PS50113">
    <property type="entry name" value="PAC"/>
    <property type="match status" value="4"/>
</dbReference>
<feature type="domain" description="PAS" evidence="8">
    <location>
        <begin position="307"/>
        <end position="377"/>
    </location>
</feature>
<dbReference type="Pfam" id="PF00989">
    <property type="entry name" value="PAS"/>
    <property type="match status" value="2"/>
</dbReference>
<dbReference type="SMART" id="SM00387">
    <property type="entry name" value="HATPase_c"/>
    <property type="match status" value="1"/>
</dbReference>
<dbReference type="Pfam" id="PF02518">
    <property type="entry name" value="HATPase_c"/>
    <property type="match status" value="1"/>
</dbReference>
<evidence type="ECO:0000256" key="1">
    <source>
        <dbReference type="ARBA" id="ARBA00000085"/>
    </source>
</evidence>
<protein>
    <recommendedName>
        <fullName evidence="2">histidine kinase</fullName>
        <ecNumber evidence="2">2.7.13.3</ecNumber>
    </recommendedName>
</protein>
<dbReference type="InterPro" id="IPR003594">
    <property type="entry name" value="HATPase_dom"/>
</dbReference>
<keyword evidence="6" id="KW-0175">Coiled coil</keyword>
<comment type="catalytic activity">
    <reaction evidence="1">
        <text>ATP + protein L-histidine = ADP + protein N-phospho-L-histidine.</text>
        <dbReference type="EC" id="2.7.13.3"/>
    </reaction>
</comment>